<evidence type="ECO:0000259" key="6">
    <source>
        <dbReference type="PROSITE" id="PS50937"/>
    </source>
</evidence>
<dbReference type="CDD" id="cd01108">
    <property type="entry name" value="HTH_CueR"/>
    <property type="match status" value="1"/>
</dbReference>
<dbReference type="Pfam" id="PF09278">
    <property type="entry name" value="MerR-DNA-bind"/>
    <property type="match status" value="1"/>
</dbReference>
<reference evidence="7 8" key="1">
    <citation type="submission" date="2024-09" db="EMBL/GenBank/DDBJ databases">
        <authorList>
            <person name="Zhang Z.-H."/>
        </authorList>
    </citation>
    <scope>NUCLEOTIDE SEQUENCE [LARGE SCALE GENOMIC DNA]</scope>
    <source>
        <strain evidence="7 8">HHTR114</strain>
    </source>
</reference>
<organism evidence="7 8">
    <name type="scientific">Hyphococcus aureus</name>
    <dbReference type="NCBI Taxonomy" id="2666033"/>
    <lineage>
        <taxon>Bacteria</taxon>
        <taxon>Pseudomonadati</taxon>
        <taxon>Pseudomonadota</taxon>
        <taxon>Alphaproteobacteria</taxon>
        <taxon>Parvularculales</taxon>
        <taxon>Parvularculaceae</taxon>
        <taxon>Hyphococcus</taxon>
    </lineage>
</organism>
<evidence type="ECO:0000256" key="3">
    <source>
        <dbReference type="ARBA" id="ARBA00023015"/>
    </source>
</evidence>
<dbReference type="SMART" id="SM00422">
    <property type="entry name" value="HTH_MERR"/>
    <property type="match status" value="1"/>
</dbReference>
<dbReference type="InterPro" id="IPR000551">
    <property type="entry name" value="MerR-type_HTH_dom"/>
</dbReference>
<gene>
    <name evidence="7" type="primary">cueR</name>
    <name evidence="7" type="ORF">ACFMB1_18425</name>
</gene>
<dbReference type="Gene3D" id="1.10.1660.10">
    <property type="match status" value="1"/>
</dbReference>
<dbReference type="PANTHER" id="PTHR30204:SF94">
    <property type="entry name" value="HEAVY METAL-DEPENDENT TRANSCRIPTIONAL REGULATOR HI_0293-RELATED"/>
    <property type="match status" value="1"/>
</dbReference>
<dbReference type="InterPro" id="IPR009061">
    <property type="entry name" value="DNA-bd_dom_put_sf"/>
</dbReference>
<comment type="subcellular location">
    <subcellularLocation>
        <location evidence="1">Cytoplasm</location>
    </subcellularLocation>
</comment>
<evidence type="ECO:0000256" key="4">
    <source>
        <dbReference type="ARBA" id="ARBA00023125"/>
    </source>
</evidence>
<dbReference type="InterPro" id="IPR011789">
    <property type="entry name" value="CueR"/>
</dbReference>
<evidence type="ECO:0000256" key="1">
    <source>
        <dbReference type="ARBA" id="ARBA00004496"/>
    </source>
</evidence>
<name>A0ABW1L4A4_9PROT</name>
<evidence type="ECO:0000313" key="7">
    <source>
        <dbReference type="EMBL" id="MFC6037537.1"/>
    </source>
</evidence>
<dbReference type="EMBL" id="JBHPON010000003">
    <property type="protein sequence ID" value="MFC6037537.1"/>
    <property type="molecule type" value="Genomic_DNA"/>
</dbReference>
<evidence type="ECO:0000256" key="5">
    <source>
        <dbReference type="ARBA" id="ARBA00023163"/>
    </source>
</evidence>
<dbReference type="InterPro" id="IPR047057">
    <property type="entry name" value="MerR_fam"/>
</dbReference>
<dbReference type="RefSeq" id="WP_379881073.1">
    <property type="nucleotide sequence ID" value="NZ_JBHPON010000003.1"/>
</dbReference>
<keyword evidence="4" id="KW-0238">DNA-binding</keyword>
<dbReference type="PROSITE" id="PS50937">
    <property type="entry name" value="HTH_MERR_2"/>
    <property type="match status" value="1"/>
</dbReference>
<feature type="domain" description="HTH merR-type" evidence="6">
    <location>
        <begin position="1"/>
        <end position="69"/>
    </location>
</feature>
<dbReference type="InterPro" id="IPR015358">
    <property type="entry name" value="Tscrpt_reg_MerR_DNA-bd"/>
</dbReference>
<evidence type="ECO:0000256" key="2">
    <source>
        <dbReference type="ARBA" id="ARBA00022490"/>
    </source>
</evidence>
<dbReference type="PRINTS" id="PR00040">
    <property type="entry name" value="HTHMERR"/>
</dbReference>
<keyword evidence="5" id="KW-0804">Transcription</keyword>
<protein>
    <submittedName>
        <fullName evidence="7">Cu(I)-responsive transcriptional regulator</fullName>
    </submittedName>
</protein>
<dbReference type="NCBIfam" id="TIGR02044">
    <property type="entry name" value="CueR"/>
    <property type="match status" value="1"/>
</dbReference>
<keyword evidence="2" id="KW-0963">Cytoplasm</keyword>
<dbReference type="Proteomes" id="UP001596116">
    <property type="component" value="Unassembled WGS sequence"/>
</dbReference>
<dbReference type="SUPFAM" id="SSF46955">
    <property type="entry name" value="Putative DNA-binding domain"/>
    <property type="match status" value="1"/>
</dbReference>
<dbReference type="Pfam" id="PF00376">
    <property type="entry name" value="MerR"/>
    <property type="match status" value="1"/>
</dbReference>
<sequence length="137" mass="15477">MNIGEASARSGLPAKTIRYYEEANVAPSPARSTSGYRDYGENDVHLLRFIHTARRLGFSLEECRELVSLYTDPNRASADVKAIAKRKIAEIDRKLKNLKSMKHTLTTLIDECHGDDRPDCPILKGLAMEEESEFHEN</sequence>
<evidence type="ECO:0000313" key="8">
    <source>
        <dbReference type="Proteomes" id="UP001596116"/>
    </source>
</evidence>
<keyword evidence="8" id="KW-1185">Reference proteome</keyword>
<dbReference type="PANTHER" id="PTHR30204">
    <property type="entry name" value="REDOX-CYCLING DRUG-SENSING TRANSCRIPTIONAL ACTIVATOR SOXR"/>
    <property type="match status" value="1"/>
</dbReference>
<keyword evidence="3" id="KW-0805">Transcription regulation</keyword>
<accession>A0ABW1L4A4</accession>
<proteinExistence type="predicted"/>
<comment type="caution">
    <text evidence="7">The sequence shown here is derived from an EMBL/GenBank/DDBJ whole genome shotgun (WGS) entry which is preliminary data.</text>
</comment>